<evidence type="ECO:0000256" key="2">
    <source>
        <dbReference type="ARBA" id="ARBA00023125"/>
    </source>
</evidence>
<gene>
    <name evidence="7" type="ORF">EL26_23665</name>
</gene>
<dbReference type="Proteomes" id="UP000027931">
    <property type="component" value="Unassembled WGS sequence"/>
</dbReference>
<dbReference type="InterPro" id="IPR013762">
    <property type="entry name" value="Integrase-like_cat_sf"/>
</dbReference>
<feature type="domain" description="Core-binding (CB)" evidence="6">
    <location>
        <begin position="1"/>
        <end position="52"/>
    </location>
</feature>
<evidence type="ECO:0000256" key="3">
    <source>
        <dbReference type="ARBA" id="ARBA00023172"/>
    </source>
</evidence>
<evidence type="ECO:0000313" key="7">
    <source>
        <dbReference type="EMBL" id="KEO80908.1"/>
    </source>
</evidence>
<dbReference type="GO" id="GO:0006310">
    <property type="term" value="P:DNA recombination"/>
    <property type="evidence" value="ECO:0007669"/>
    <property type="project" value="UniProtKB-KW"/>
</dbReference>
<dbReference type="InterPro" id="IPR011010">
    <property type="entry name" value="DNA_brk_join_enz"/>
</dbReference>
<dbReference type="InterPro" id="IPR002104">
    <property type="entry name" value="Integrase_catalytic"/>
</dbReference>
<feature type="domain" description="Tyr recombinase" evidence="5">
    <location>
        <begin position="74"/>
        <end position="202"/>
    </location>
</feature>
<dbReference type="Gene3D" id="1.10.443.10">
    <property type="entry name" value="Intergrase catalytic core"/>
    <property type="match status" value="1"/>
</dbReference>
<accession>A0A074LLY1</accession>
<comment type="caution">
    <text evidence="7">The sequence shown here is derived from an EMBL/GenBank/DDBJ whole genome shotgun (WGS) entry which is preliminary data.</text>
</comment>
<dbReference type="Pfam" id="PF00589">
    <property type="entry name" value="Phage_integrase"/>
    <property type="match status" value="1"/>
</dbReference>
<dbReference type="OrthoDB" id="107900at2"/>
<evidence type="ECO:0000313" key="8">
    <source>
        <dbReference type="Proteomes" id="UP000027931"/>
    </source>
</evidence>
<dbReference type="SUPFAM" id="SSF56349">
    <property type="entry name" value="DNA breaking-rejoining enzymes"/>
    <property type="match status" value="1"/>
</dbReference>
<sequence>MSRFRGAPFELVAVTTITIQDYRSYLMNTLEQKPATINKALATLKTFFGWAVEVGHIAADPASKVRMRRVQQVSSPKWMTDQEINRLSYTLETEKIDFKSARDRAIFYTMFRAGLRVEEVCNLKLTHVDFRREIVTVMDGKGGKFRVVPMYPELKKSLKTWLALRNASEKPFHVESDYLFVTERSGKMTTRSRALRPVGAIS</sequence>
<evidence type="ECO:0000259" key="6">
    <source>
        <dbReference type="PROSITE" id="PS51900"/>
    </source>
</evidence>
<evidence type="ECO:0000256" key="1">
    <source>
        <dbReference type="ARBA" id="ARBA00008857"/>
    </source>
</evidence>
<dbReference type="PANTHER" id="PTHR30349">
    <property type="entry name" value="PHAGE INTEGRASE-RELATED"/>
    <property type="match status" value="1"/>
</dbReference>
<protein>
    <recommendedName>
        <fullName evidence="9">Integrase</fullName>
    </recommendedName>
</protein>
<dbReference type="PANTHER" id="PTHR30349:SF64">
    <property type="entry name" value="PROPHAGE INTEGRASE INTD-RELATED"/>
    <property type="match status" value="1"/>
</dbReference>
<dbReference type="EMBL" id="JMIR01000058">
    <property type="protein sequence ID" value="KEO80908.1"/>
    <property type="molecule type" value="Genomic_DNA"/>
</dbReference>
<dbReference type="eggNOG" id="COG4974">
    <property type="taxonomic scope" value="Bacteria"/>
</dbReference>
<evidence type="ECO:0008006" key="9">
    <source>
        <dbReference type="Google" id="ProtNLM"/>
    </source>
</evidence>
<dbReference type="InterPro" id="IPR050090">
    <property type="entry name" value="Tyrosine_recombinase_XerCD"/>
</dbReference>
<proteinExistence type="inferred from homology"/>
<dbReference type="AlphaFoldDB" id="A0A074LLY1"/>
<organism evidence="7 8">
    <name type="scientific">Tumebacillus flagellatus</name>
    <dbReference type="NCBI Taxonomy" id="1157490"/>
    <lineage>
        <taxon>Bacteria</taxon>
        <taxon>Bacillati</taxon>
        <taxon>Bacillota</taxon>
        <taxon>Bacilli</taxon>
        <taxon>Bacillales</taxon>
        <taxon>Alicyclobacillaceae</taxon>
        <taxon>Tumebacillus</taxon>
    </lineage>
</organism>
<dbReference type="Gene3D" id="1.10.150.130">
    <property type="match status" value="1"/>
</dbReference>
<evidence type="ECO:0000259" key="5">
    <source>
        <dbReference type="PROSITE" id="PS51898"/>
    </source>
</evidence>
<evidence type="ECO:0000256" key="4">
    <source>
        <dbReference type="PROSITE-ProRule" id="PRU01248"/>
    </source>
</evidence>
<dbReference type="PROSITE" id="PS51900">
    <property type="entry name" value="CB"/>
    <property type="match status" value="1"/>
</dbReference>
<reference evidence="7 8" key="1">
    <citation type="journal article" date="2013" name="Int. J. Syst. Evol. Microbiol.">
        <title>Tumebacillus flagellatus sp. nov., an alpha-amylase/pullulanase-producing bacterium isolated from cassava wastewater.</title>
        <authorList>
            <person name="Wang Q."/>
            <person name="Xie N."/>
            <person name="Qin Y."/>
            <person name="Shen N."/>
            <person name="Zhu J."/>
            <person name="Mi H."/>
            <person name="Huang R."/>
        </authorList>
    </citation>
    <scope>NUCLEOTIDE SEQUENCE [LARGE SCALE GENOMIC DNA]</scope>
    <source>
        <strain evidence="7 8">GST4</strain>
    </source>
</reference>
<dbReference type="InterPro" id="IPR010998">
    <property type="entry name" value="Integrase_recombinase_N"/>
</dbReference>
<dbReference type="InterPro" id="IPR044068">
    <property type="entry name" value="CB"/>
</dbReference>
<keyword evidence="2 4" id="KW-0238">DNA-binding</keyword>
<keyword evidence="3" id="KW-0233">DNA recombination</keyword>
<keyword evidence="8" id="KW-1185">Reference proteome</keyword>
<comment type="similarity">
    <text evidence="1">Belongs to the 'phage' integrase family.</text>
</comment>
<dbReference type="STRING" id="1157490.EL26_23665"/>
<dbReference type="GO" id="GO:0003677">
    <property type="term" value="F:DNA binding"/>
    <property type="evidence" value="ECO:0007669"/>
    <property type="project" value="UniProtKB-UniRule"/>
</dbReference>
<name>A0A074LLY1_9BACL</name>
<dbReference type="PROSITE" id="PS51898">
    <property type="entry name" value="TYR_RECOMBINASE"/>
    <property type="match status" value="1"/>
</dbReference>
<dbReference type="GO" id="GO:0015074">
    <property type="term" value="P:DNA integration"/>
    <property type="evidence" value="ECO:0007669"/>
    <property type="project" value="InterPro"/>
</dbReference>
<dbReference type="RefSeq" id="WP_052036718.1">
    <property type="nucleotide sequence ID" value="NZ_JMIR01000058.1"/>
</dbReference>